<reference evidence="5" key="1">
    <citation type="submission" date="2021-05" db="EMBL/GenBank/DDBJ databases">
        <title>Molecular characterization for Shewanella algae harboring chromosomal blaOXA-55-like strains isolated from clinical and environment sample.</title>
        <authorList>
            <person name="Ohama Y."/>
            <person name="Aoki K."/>
            <person name="Harada S."/>
            <person name="Moriya K."/>
            <person name="Ishii Y."/>
            <person name="Tateda K."/>
        </authorList>
    </citation>
    <scope>NUCLEOTIDE SEQUENCE</scope>
    <source>
        <strain evidence="5">TUM17379</strain>
    </source>
</reference>
<gene>
    <name evidence="5" type="ORF">TUM17379_13700</name>
</gene>
<protein>
    <submittedName>
        <fullName evidence="5">Transketolase</fullName>
    </submittedName>
</protein>
<dbReference type="Gene3D" id="3.40.50.970">
    <property type="match status" value="1"/>
</dbReference>
<dbReference type="SUPFAM" id="SSF52518">
    <property type="entry name" value="Thiamin diphosphate-binding fold (THDP-binding)"/>
    <property type="match status" value="1"/>
</dbReference>
<proteinExistence type="inferred from homology"/>
<organism evidence="5 6">
    <name type="scientific">Shewanella algae</name>
    <dbReference type="NCBI Taxonomy" id="38313"/>
    <lineage>
        <taxon>Bacteria</taxon>
        <taxon>Pseudomonadati</taxon>
        <taxon>Pseudomonadota</taxon>
        <taxon>Gammaproteobacteria</taxon>
        <taxon>Alteromonadales</taxon>
        <taxon>Shewanellaceae</taxon>
        <taxon>Shewanella</taxon>
    </lineage>
</organism>
<sequence length="279" mass="30673">MTTTEKIAQQVRKDIIWSIYHAKSGHPGGSLSCSDILTLLFHRVMSPNKSNKNRLSDDYFILSKGHATPALYAVAASKGLIRRADLKTLRAINSPLQGHPDVRHTPWVDVSTGSLGQGFSVAVGIAKGLQLKNSLKRVFTLLGDGELQEGQVWEGAMFAGHHKLSQLTAIVDYNKLQSDATNKQICNLEPLADKWRAFGWNVVEVDGHDHPQLLTTLMADTASTQPKVVIAHTVKGKGVDYMENMPLWHGSVTLSEQQYIDAMTSLGCSLAELEEYQNV</sequence>
<keyword evidence="3" id="KW-0786">Thiamine pyrophosphate</keyword>
<evidence type="ECO:0000259" key="4">
    <source>
        <dbReference type="Pfam" id="PF00456"/>
    </source>
</evidence>
<dbReference type="Pfam" id="PF00456">
    <property type="entry name" value="Transketolase_N"/>
    <property type="match status" value="1"/>
</dbReference>
<dbReference type="Proteomes" id="UP000825078">
    <property type="component" value="Chromosome"/>
</dbReference>
<evidence type="ECO:0000256" key="3">
    <source>
        <dbReference type="ARBA" id="ARBA00023052"/>
    </source>
</evidence>
<name>A0AAD1KAE2_9GAMM</name>
<dbReference type="PANTHER" id="PTHR47514">
    <property type="entry name" value="TRANSKETOLASE N-TERMINAL SECTION-RELATED"/>
    <property type="match status" value="1"/>
</dbReference>
<dbReference type="EMBL" id="AP024613">
    <property type="protein sequence ID" value="BCV44352.1"/>
    <property type="molecule type" value="Genomic_DNA"/>
</dbReference>
<dbReference type="InterPro" id="IPR005474">
    <property type="entry name" value="Transketolase_N"/>
</dbReference>
<evidence type="ECO:0000313" key="6">
    <source>
        <dbReference type="Proteomes" id="UP000825078"/>
    </source>
</evidence>
<feature type="domain" description="Transketolase N-terminal" evidence="4">
    <location>
        <begin position="5"/>
        <end position="267"/>
    </location>
</feature>
<evidence type="ECO:0000256" key="2">
    <source>
        <dbReference type="ARBA" id="ARBA00007131"/>
    </source>
</evidence>
<dbReference type="CDD" id="cd02012">
    <property type="entry name" value="TPP_TK"/>
    <property type="match status" value="1"/>
</dbReference>
<dbReference type="AlphaFoldDB" id="A0AAD1KAE2"/>
<accession>A0AAD1KAE2</accession>
<dbReference type="RefSeq" id="WP_123115997.1">
    <property type="nucleotide sequence ID" value="NZ_AP024613.1"/>
</dbReference>
<dbReference type="PANTHER" id="PTHR47514:SF1">
    <property type="entry name" value="TRANSKETOLASE N-TERMINAL SECTION-RELATED"/>
    <property type="match status" value="1"/>
</dbReference>
<evidence type="ECO:0000313" key="5">
    <source>
        <dbReference type="EMBL" id="BCV44352.1"/>
    </source>
</evidence>
<comment type="cofactor">
    <cofactor evidence="1">
        <name>thiamine diphosphate</name>
        <dbReference type="ChEBI" id="CHEBI:58937"/>
    </cofactor>
</comment>
<comment type="similarity">
    <text evidence="2">Belongs to the transketolase family.</text>
</comment>
<dbReference type="InterPro" id="IPR029061">
    <property type="entry name" value="THDP-binding"/>
</dbReference>
<evidence type="ECO:0000256" key="1">
    <source>
        <dbReference type="ARBA" id="ARBA00001964"/>
    </source>
</evidence>